<dbReference type="PANTHER" id="PTHR43648">
    <property type="entry name" value="ELECTRON TRANSFER FLAVOPROTEIN BETA SUBUNIT LYSINE METHYLTRANSFERASE"/>
    <property type="match status" value="1"/>
</dbReference>
<accession>A0ABR8C582</accession>
<keyword evidence="6" id="KW-0689">Ribosomal protein</keyword>
<keyword evidence="3 6" id="KW-0489">Methyltransferase</keyword>
<protein>
    <submittedName>
        <fullName evidence="6">50S ribosomal protein L11 methyltransferase</fullName>
    </submittedName>
</protein>
<keyword evidence="5" id="KW-0949">S-adenosyl-L-methionine</keyword>
<evidence type="ECO:0000313" key="6">
    <source>
        <dbReference type="EMBL" id="MBD2315471.1"/>
    </source>
</evidence>
<gene>
    <name evidence="6" type="ORF">H6G05_01235</name>
</gene>
<dbReference type="GO" id="GO:0005840">
    <property type="term" value="C:ribosome"/>
    <property type="evidence" value="ECO:0007669"/>
    <property type="project" value="UniProtKB-KW"/>
</dbReference>
<dbReference type="Gene3D" id="3.40.50.150">
    <property type="entry name" value="Vaccinia Virus protein VP39"/>
    <property type="match status" value="1"/>
</dbReference>
<dbReference type="GO" id="GO:0032259">
    <property type="term" value="P:methylation"/>
    <property type="evidence" value="ECO:0007669"/>
    <property type="project" value="UniProtKB-KW"/>
</dbReference>
<dbReference type="GO" id="GO:0008168">
    <property type="term" value="F:methyltransferase activity"/>
    <property type="evidence" value="ECO:0007669"/>
    <property type="project" value="UniProtKB-KW"/>
</dbReference>
<evidence type="ECO:0000313" key="7">
    <source>
        <dbReference type="Proteomes" id="UP000618445"/>
    </source>
</evidence>
<comment type="caution">
    <text evidence="6">The sequence shown here is derived from an EMBL/GenBank/DDBJ whole genome shotgun (WGS) entry which is preliminary data.</text>
</comment>
<evidence type="ECO:0000256" key="4">
    <source>
        <dbReference type="ARBA" id="ARBA00022679"/>
    </source>
</evidence>
<evidence type="ECO:0000256" key="5">
    <source>
        <dbReference type="ARBA" id="ARBA00022691"/>
    </source>
</evidence>
<keyword evidence="2" id="KW-0963">Cytoplasm</keyword>
<dbReference type="InterPro" id="IPR004498">
    <property type="entry name" value="Ribosomal_PrmA_MeTrfase"/>
</dbReference>
<dbReference type="RefSeq" id="WP_190575571.1">
    <property type="nucleotide sequence ID" value="NZ_CAWPQU010000001.1"/>
</dbReference>
<proteinExistence type="inferred from homology"/>
<dbReference type="InterPro" id="IPR050078">
    <property type="entry name" value="Ribosomal_L11_MeTrfase_PrmA"/>
</dbReference>
<dbReference type="Pfam" id="PF06325">
    <property type="entry name" value="PrmA"/>
    <property type="match status" value="1"/>
</dbReference>
<keyword evidence="7" id="KW-1185">Reference proteome</keyword>
<keyword evidence="6" id="KW-0687">Ribonucleoprotein</keyword>
<sequence length="323" mass="35835">MSWIELNLDTTNEAVDWICTLLAKAIAAEDMHISEYRDRHPQWTYTIQMYLLEDAQIHQRIEAIADLLKPLHRTGMTSELQTFIVDQKPPQIEQNPEHSLIRRIGDRFVVLSADSDYQTINSQEIILRLQNSLAFGSGLHPATILSLQLIERLIENHTQPSIEALDLGSGSGILSVALAKFGATVLAIDNDRIAVAATQDAVERNQVSQKVTVTCASLGSASQLGHWMGGDSIESVPEIQANGQFDLIVANIFARVHISLAAEFYKALRNTSTHSGTLITAGYTSDRAEDVTQSMIEAGFELCDRIHMNEWIAIAYQLPQNIE</sequence>
<evidence type="ECO:0000256" key="1">
    <source>
        <dbReference type="ARBA" id="ARBA00009741"/>
    </source>
</evidence>
<dbReference type="CDD" id="cd02440">
    <property type="entry name" value="AdoMet_MTases"/>
    <property type="match status" value="1"/>
</dbReference>
<reference evidence="6 7" key="1">
    <citation type="journal article" date="2020" name="ISME J.">
        <title>Comparative genomics reveals insights into cyanobacterial evolution and habitat adaptation.</title>
        <authorList>
            <person name="Chen M.Y."/>
            <person name="Teng W.K."/>
            <person name="Zhao L."/>
            <person name="Hu C.X."/>
            <person name="Zhou Y.K."/>
            <person name="Han B.P."/>
            <person name="Song L.R."/>
            <person name="Shu W.S."/>
        </authorList>
    </citation>
    <scope>NUCLEOTIDE SEQUENCE [LARGE SCALE GENOMIC DNA]</scope>
    <source>
        <strain evidence="6 7">FACHB-1050</strain>
    </source>
</reference>
<comment type="similarity">
    <text evidence="1">Belongs to the methyltransferase superfamily. PrmA family.</text>
</comment>
<organism evidence="6 7">
    <name type="scientific">Phormidium tenue FACHB-1050</name>
    <dbReference type="NCBI Taxonomy" id="2692857"/>
    <lineage>
        <taxon>Bacteria</taxon>
        <taxon>Bacillati</taxon>
        <taxon>Cyanobacteriota</taxon>
        <taxon>Cyanophyceae</taxon>
        <taxon>Oscillatoriophycideae</taxon>
        <taxon>Oscillatoriales</taxon>
        <taxon>Oscillatoriaceae</taxon>
        <taxon>Phormidium</taxon>
    </lineage>
</organism>
<dbReference type="PANTHER" id="PTHR43648:SF1">
    <property type="entry name" value="ELECTRON TRANSFER FLAVOPROTEIN BETA SUBUNIT LYSINE METHYLTRANSFERASE"/>
    <property type="match status" value="1"/>
</dbReference>
<keyword evidence="4" id="KW-0808">Transferase</keyword>
<dbReference type="EMBL" id="JACJQY010000001">
    <property type="protein sequence ID" value="MBD2315471.1"/>
    <property type="molecule type" value="Genomic_DNA"/>
</dbReference>
<dbReference type="SUPFAM" id="SSF53335">
    <property type="entry name" value="S-adenosyl-L-methionine-dependent methyltransferases"/>
    <property type="match status" value="1"/>
</dbReference>
<dbReference type="InterPro" id="IPR029063">
    <property type="entry name" value="SAM-dependent_MTases_sf"/>
</dbReference>
<name>A0ABR8C582_9CYAN</name>
<dbReference type="Proteomes" id="UP000618445">
    <property type="component" value="Unassembled WGS sequence"/>
</dbReference>
<evidence type="ECO:0000256" key="2">
    <source>
        <dbReference type="ARBA" id="ARBA00022490"/>
    </source>
</evidence>
<evidence type="ECO:0000256" key="3">
    <source>
        <dbReference type="ARBA" id="ARBA00022603"/>
    </source>
</evidence>
<dbReference type="PIRSF" id="PIRSF000401">
    <property type="entry name" value="RPL11_MTase"/>
    <property type="match status" value="1"/>
</dbReference>